<evidence type="ECO:0000256" key="6">
    <source>
        <dbReference type="ARBA" id="ARBA00029466"/>
    </source>
</evidence>
<dbReference type="Proteomes" id="UP000001382">
    <property type="component" value="Chromosome"/>
</dbReference>
<keyword evidence="8" id="KW-1185">Reference proteome</keyword>
<keyword evidence="2 7" id="KW-0255">Endonuclease</keyword>
<dbReference type="AlphaFoldDB" id="D2S8A5"/>
<gene>
    <name evidence="7" type="ordered locus">Gobs_0758</name>
</gene>
<dbReference type="EMBL" id="CP001867">
    <property type="protein sequence ID" value="ADB73527.1"/>
    <property type="molecule type" value="Genomic_DNA"/>
</dbReference>
<dbReference type="GO" id="GO:0016787">
    <property type="term" value="F:hydrolase activity"/>
    <property type="evidence" value="ECO:0007669"/>
    <property type="project" value="UniProtKB-KW"/>
</dbReference>
<evidence type="ECO:0000313" key="8">
    <source>
        <dbReference type="Proteomes" id="UP000001382"/>
    </source>
</evidence>
<reference evidence="7 8" key="1">
    <citation type="journal article" date="2010" name="Stand. Genomic Sci.">
        <title>Complete genome sequence of Geodermatophilus obscurus type strain (G-20).</title>
        <authorList>
            <person name="Ivanova N."/>
            <person name="Sikorski J."/>
            <person name="Jando M."/>
            <person name="Munk C."/>
            <person name="Lapidus A."/>
            <person name="Glavina Del Rio T."/>
            <person name="Copeland A."/>
            <person name="Tice H."/>
            <person name="Cheng J.-F."/>
            <person name="Lucas S."/>
            <person name="Chen F."/>
            <person name="Nolan M."/>
            <person name="Bruce D."/>
            <person name="Goodwin L."/>
            <person name="Pitluck S."/>
            <person name="Mavromatis K."/>
            <person name="Mikhailova N."/>
            <person name="Pati A."/>
            <person name="Chen A."/>
            <person name="Palaniappan K."/>
            <person name="Land M."/>
            <person name="Hauser L."/>
            <person name="Chang Y.-J."/>
            <person name="Jeffries C.D."/>
            <person name="Meincke L."/>
            <person name="Brettin T."/>
            <person name="Detter J.C."/>
            <person name="Detter J.C."/>
            <person name="Rohde M."/>
            <person name="Goeker M."/>
            <person name="Bristow J."/>
            <person name="Eisen J.A."/>
            <person name="Markowitz V."/>
            <person name="Hugenholtz P."/>
            <person name="Kyrpides N.C."/>
            <person name="Klenk H.-P."/>
        </authorList>
    </citation>
    <scope>NUCLEOTIDE SEQUENCE [LARGE SCALE GENOMIC DNA]</scope>
    <source>
        <strain evidence="8">ATCC 25078 / DSM 43160 / JCM 3152 / KCC A-0152 / KCTC 9177 / NBRC 13315 / NRRL B-3577 / G-20</strain>
    </source>
</reference>
<evidence type="ECO:0000256" key="3">
    <source>
        <dbReference type="ARBA" id="ARBA00022763"/>
    </source>
</evidence>
<reference evidence="8" key="2">
    <citation type="submission" date="2010-01" db="EMBL/GenBank/DDBJ databases">
        <title>The complete genome of Geodermatophilus obscurus DSM 43160.</title>
        <authorList>
            <consortium name="US DOE Joint Genome Institute (JGI-PGF)"/>
            <person name="Lucas S."/>
            <person name="Copeland A."/>
            <person name="Lapidus A."/>
            <person name="Glavina del Rio T."/>
            <person name="Dalin E."/>
            <person name="Tice H."/>
            <person name="Bruce D."/>
            <person name="Goodwin L."/>
            <person name="Pitluck S."/>
            <person name="Kyrpides N."/>
            <person name="Mavromatis K."/>
            <person name="Ivanova N."/>
            <person name="Munk A.C."/>
            <person name="Brettin T."/>
            <person name="Detter J.C."/>
            <person name="Han C."/>
            <person name="Larimer F."/>
            <person name="Land M."/>
            <person name="Hauser L."/>
            <person name="Markowitz V."/>
            <person name="Cheng J.-F."/>
            <person name="Hugenholtz P."/>
            <person name="Woyke T."/>
            <person name="Wu D."/>
            <person name="Jando M."/>
            <person name="Schneider S."/>
            <person name="Klenk H.-P."/>
            <person name="Eisen J.A."/>
        </authorList>
    </citation>
    <scope>NUCLEOTIDE SEQUENCE [LARGE SCALE GENOMIC DNA]</scope>
    <source>
        <strain evidence="8">ATCC 25078 / DSM 43160 / JCM 3152 / KCC A-0152 / KCTC 9177 / NBRC 13315 / NRRL B-3577 / G-20</strain>
    </source>
</reference>
<keyword evidence="1" id="KW-0540">Nuclease</keyword>
<evidence type="ECO:0000256" key="2">
    <source>
        <dbReference type="ARBA" id="ARBA00022759"/>
    </source>
</evidence>
<dbReference type="GO" id="GO:0006298">
    <property type="term" value="P:mismatch repair"/>
    <property type="evidence" value="ECO:0007669"/>
    <property type="project" value="InterPro"/>
</dbReference>
<comment type="similarity">
    <text evidence="6">Belongs to the Vsr family.</text>
</comment>
<dbReference type="eggNOG" id="COG3727">
    <property type="taxonomic scope" value="Bacteria"/>
</dbReference>
<keyword evidence="3" id="KW-0227">DNA damage</keyword>
<name>D2S8A5_GEOOG</name>
<dbReference type="NCBIfam" id="TIGR00632">
    <property type="entry name" value="vsr"/>
    <property type="match status" value="1"/>
</dbReference>
<evidence type="ECO:0000256" key="5">
    <source>
        <dbReference type="ARBA" id="ARBA00023204"/>
    </source>
</evidence>
<organism evidence="7 8">
    <name type="scientific">Geodermatophilus obscurus (strain ATCC 25078 / DSM 43160 / JCM 3152 / CCUG 61914 / KCC A-0152 / KCTC 9177 / NBRC 13315 / NRRL B-3577 / G-20)</name>
    <dbReference type="NCBI Taxonomy" id="526225"/>
    <lineage>
        <taxon>Bacteria</taxon>
        <taxon>Bacillati</taxon>
        <taxon>Actinomycetota</taxon>
        <taxon>Actinomycetes</taxon>
        <taxon>Geodermatophilales</taxon>
        <taxon>Geodermatophilaceae</taxon>
        <taxon>Geodermatophilus</taxon>
    </lineage>
</organism>
<proteinExistence type="inferred from homology"/>
<dbReference type="GO" id="GO:0004519">
    <property type="term" value="F:endonuclease activity"/>
    <property type="evidence" value="ECO:0007669"/>
    <property type="project" value="UniProtKB-KW"/>
</dbReference>
<dbReference type="InterPro" id="IPR011335">
    <property type="entry name" value="Restrct_endonuc-II-like"/>
</dbReference>
<dbReference type="SUPFAM" id="SSF52980">
    <property type="entry name" value="Restriction endonuclease-like"/>
    <property type="match status" value="1"/>
</dbReference>
<dbReference type="Pfam" id="PF03852">
    <property type="entry name" value="Vsr"/>
    <property type="match status" value="1"/>
</dbReference>
<dbReference type="HOGENOM" id="CLU_111913_2_2_11"/>
<evidence type="ECO:0000256" key="4">
    <source>
        <dbReference type="ARBA" id="ARBA00022801"/>
    </source>
</evidence>
<keyword evidence="4" id="KW-0378">Hydrolase</keyword>
<dbReference type="Gene3D" id="3.40.960.10">
    <property type="entry name" value="VSR Endonuclease"/>
    <property type="match status" value="1"/>
</dbReference>
<dbReference type="REBASE" id="23456">
    <property type="entry name" value="V.GobORF756P"/>
</dbReference>
<sequence>MPAPISDAVSAAMSRMPRVDSAPEVALRRELHRRGLRFRKHMRGLAGRPDIVFTRARLVVFCDGCFWHRCPVHGTAPKNNAGWWEAKLQANVERDRRQTAQLEAAGWTVLRVWEHESAAAGADRVAAAYHALVSAA</sequence>
<evidence type="ECO:0000313" key="7">
    <source>
        <dbReference type="EMBL" id="ADB73527.1"/>
    </source>
</evidence>
<keyword evidence="5" id="KW-0234">DNA repair</keyword>
<accession>D2S8A5</accession>
<dbReference type="KEGG" id="gob:Gobs_0758"/>
<dbReference type="CDD" id="cd00221">
    <property type="entry name" value="Vsr"/>
    <property type="match status" value="1"/>
</dbReference>
<dbReference type="InterPro" id="IPR004603">
    <property type="entry name" value="DNA_mismatch_endonuc_vsr"/>
</dbReference>
<evidence type="ECO:0000256" key="1">
    <source>
        <dbReference type="ARBA" id="ARBA00022722"/>
    </source>
</evidence>
<protein>
    <submittedName>
        <fullName evidence="7">DNA mismatch endonuclease Vsr</fullName>
    </submittedName>
</protein>
<dbReference type="STRING" id="526225.Gobs_0758"/>